<feature type="compositionally biased region" description="Basic and acidic residues" evidence="1">
    <location>
        <begin position="1"/>
        <end position="16"/>
    </location>
</feature>
<comment type="caution">
    <text evidence="2">The sequence shown here is derived from an EMBL/GenBank/DDBJ whole genome shotgun (WGS) entry which is preliminary data.</text>
</comment>
<dbReference type="Proteomes" id="UP001417504">
    <property type="component" value="Unassembled WGS sequence"/>
</dbReference>
<dbReference type="EMBL" id="JBBNAE010000007">
    <property type="protein sequence ID" value="KAK9109512.1"/>
    <property type="molecule type" value="Genomic_DNA"/>
</dbReference>
<organism evidence="2 3">
    <name type="scientific">Stephania japonica</name>
    <dbReference type="NCBI Taxonomy" id="461633"/>
    <lineage>
        <taxon>Eukaryota</taxon>
        <taxon>Viridiplantae</taxon>
        <taxon>Streptophyta</taxon>
        <taxon>Embryophyta</taxon>
        <taxon>Tracheophyta</taxon>
        <taxon>Spermatophyta</taxon>
        <taxon>Magnoliopsida</taxon>
        <taxon>Ranunculales</taxon>
        <taxon>Menispermaceae</taxon>
        <taxon>Menispermoideae</taxon>
        <taxon>Cissampelideae</taxon>
        <taxon>Stephania</taxon>
    </lineage>
</organism>
<sequence length="61" mass="6993">MREERTEDAKERKGGEEGENATVSSRDRGVEESSRLWTDVGKVEEFGKSHKSVKLRKAQDR</sequence>
<evidence type="ECO:0000313" key="2">
    <source>
        <dbReference type="EMBL" id="KAK9109512.1"/>
    </source>
</evidence>
<evidence type="ECO:0000256" key="1">
    <source>
        <dbReference type="SAM" id="MobiDB-lite"/>
    </source>
</evidence>
<name>A0AAP0I6F4_9MAGN</name>
<gene>
    <name evidence="2" type="ORF">Sjap_017572</name>
</gene>
<dbReference type="AlphaFoldDB" id="A0AAP0I6F4"/>
<accession>A0AAP0I6F4</accession>
<feature type="compositionally biased region" description="Basic and acidic residues" evidence="1">
    <location>
        <begin position="25"/>
        <end position="34"/>
    </location>
</feature>
<reference evidence="2 3" key="1">
    <citation type="submission" date="2024-01" db="EMBL/GenBank/DDBJ databases">
        <title>Genome assemblies of Stephania.</title>
        <authorList>
            <person name="Yang L."/>
        </authorList>
    </citation>
    <scope>NUCLEOTIDE SEQUENCE [LARGE SCALE GENOMIC DNA]</scope>
    <source>
        <strain evidence="2">QJT</strain>
        <tissue evidence="2">Leaf</tissue>
    </source>
</reference>
<keyword evidence="3" id="KW-1185">Reference proteome</keyword>
<proteinExistence type="predicted"/>
<protein>
    <submittedName>
        <fullName evidence="2">Uncharacterized protein</fullName>
    </submittedName>
</protein>
<feature type="region of interest" description="Disordered" evidence="1">
    <location>
        <begin position="1"/>
        <end position="35"/>
    </location>
</feature>
<evidence type="ECO:0000313" key="3">
    <source>
        <dbReference type="Proteomes" id="UP001417504"/>
    </source>
</evidence>